<evidence type="ECO:0008006" key="4">
    <source>
        <dbReference type="Google" id="ProtNLM"/>
    </source>
</evidence>
<dbReference type="AlphaFoldDB" id="A0AAV0UZ81"/>
<dbReference type="EMBL" id="CANTFL010001463">
    <property type="protein sequence ID" value="CAI5742172.1"/>
    <property type="molecule type" value="Genomic_DNA"/>
</dbReference>
<accession>A0AAV0UZ81</accession>
<dbReference type="Proteomes" id="UP001162031">
    <property type="component" value="Unassembled WGS sequence"/>
</dbReference>
<reference evidence="2" key="1">
    <citation type="submission" date="2022-12" db="EMBL/GenBank/DDBJ databases">
        <authorList>
            <person name="Webb A."/>
        </authorList>
    </citation>
    <scope>NUCLEOTIDE SEQUENCE</scope>
    <source>
        <strain evidence="2">Hp1</strain>
    </source>
</reference>
<evidence type="ECO:0000313" key="3">
    <source>
        <dbReference type="Proteomes" id="UP001162031"/>
    </source>
</evidence>
<dbReference type="Gene3D" id="1.20.1020.10">
    <property type="entry name" value="TAZ domain"/>
    <property type="match status" value="1"/>
</dbReference>
<sequence length="120" mass="13669">MPDVSVKRERVQTATASERDVVDQVRSTASEAAAPHDAQSHCDRVLVHACECDDAHCEDPEFWSICAHMKRFLRAACWASHSEQWRSFPIANVVTELFTYHALHCQSVQCNVPMCRRLRS</sequence>
<gene>
    <name evidence="2" type="ORF">HBR001_LOCUS8848</name>
</gene>
<dbReference type="InterPro" id="IPR035898">
    <property type="entry name" value="TAZ_dom_sf"/>
</dbReference>
<name>A0AAV0UZ81_HYABA</name>
<feature type="compositionally biased region" description="Basic and acidic residues" evidence="1">
    <location>
        <begin position="1"/>
        <end position="23"/>
    </location>
</feature>
<feature type="region of interest" description="Disordered" evidence="1">
    <location>
        <begin position="1"/>
        <end position="33"/>
    </location>
</feature>
<evidence type="ECO:0000256" key="1">
    <source>
        <dbReference type="SAM" id="MobiDB-lite"/>
    </source>
</evidence>
<protein>
    <recommendedName>
        <fullName evidence="4">TAZ-type domain-containing protein</fullName>
    </recommendedName>
</protein>
<comment type="caution">
    <text evidence="2">The sequence shown here is derived from an EMBL/GenBank/DDBJ whole genome shotgun (WGS) entry which is preliminary data.</text>
</comment>
<evidence type="ECO:0000313" key="2">
    <source>
        <dbReference type="EMBL" id="CAI5742172.1"/>
    </source>
</evidence>
<organism evidence="2 3">
    <name type="scientific">Hyaloperonospora brassicae</name>
    <name type="common">Brassica downy mildew</name>
    <name type="synonym">Peronospora brassicae</name>
    <dbReference type="NCBI Taxonomy" id="162125"/>
    <lineage>
        <taxon>Eukaryota</taxon>
        <taxon>Sar</taxon>
        <taxon>Stramenopiles</taxon>
        <taxon>Oomycota</taxon>
        <taxon>Peronosporomycetes</taxon>
        <taxon>Peronosporales</taxon>
        <taxon>Peronosporaceae</taxon>
        <taxon>Hyaloperonospora</taxon>
    </lineage>
</organism>
<proteinExistence type="predicted"/>
<dbReference type="SUPFAM" id="SSF57933">
    <property type="entry name" value="TAZ domain"/>
    <property type="match status" value="1"/>
</dbReference>
<keyword evidence="3" id="KW-1185">Reference proteome</keyword>